<proteinExistence type="predicted"/>
<accession>A0AAV7NSV0</accession>
<evidence type="ECO:0000256" key="1">
    <source>
        <dbReference type="SAM" id="MobiDB-lite"/>
    </source>
</evidence>
<dbReference type="EMBL" id="JANPWB010000012">
    <property type="protein sequence ID" value="KAJ1119168.1"/>
    <property type="molecule type" value="Genomic_DNA"/>
</dbReference>
<name>A0AAV7NSV0_PLEWA</name>
<protein>
    <submittedName>
        <fullName evidence="2">Uncharacterized protein</fullName>
    </submittedName>
</protein>
<dbReference type="Proteomes" id="UP001066276">
    <property type="component" value="Chromosome 8"/>
</dbReference>
<evidence type="ECO:0000313" key="3">
    <source>
        <dbReference type="Proteomes" id="UP001066276"/>
    </source>
</evidence>
<evidence type="ECO:0000313" key="2">
    <source>
        <dbReference type="EMBL" id="KAJ1119168.1"/>
    </source>
</evidence>
<gene>
    <name evidence="2" type="ORF">NDU88_007354</name>
</gene>
<comment type="caution">
    <text evidence="2">The sequence shown here is derived from an EMBL/GenBank/DDBJ whole genome shotgun (WGS) entry which is preliminary data.</text>
</comment>
<organism evidence="2 3">
    <name type="scientific">Pleurodeles waltl</name>
    <name type="common">Iberian ribbed newt</name>
    <dbReference type="NCBI Taxonomy" id="8319"/>
    <lineage>
        <taxon>Eukaryota</taxon>
        <taxon>Metazoa</taxon>
        <taxon>Chordata</taxon>
        <taxon>Craniata</taxon>
        <taxon>Vertebrata</taxon>
        <taxon>Euteleostomi</taxon>
        <taxon>Amphibia</taxon>
        <taxon>Batrachia</taxon>
        <taxon>Caudata</taxon>
        <taxon>Salamandroidea</taxon>
        <taxon>Salamandridae</taxon>
        <taxon>Pleurodelinae</taxon>
        <taxon>Pleurodeles</taxon>
    </lineage>
</organism>
<sequence length="88" mass="9842">MVDIVSAAFFRPSPRQLPHSYLFPYRRKCSPRVMEGDIDKGSPAQYTQDDDFLGVPRESPDSWNANDVVPLDPDIDVPTPVKASPPDI</sequence>
<feature type="compositionally biased region" description="Low complexity" evidence="1">
    <location>
        <begin position="67"/>
        <end position="81"/>
    </location>
</feature>
<feature type="region of interest" description="Disordered" evidence="1">
    <location>
        <begin position="34"/>
        <end position="88"/>
    </location>
</feature>
<keyword evidence="3" id="KW-1185">Reference proteome</keyword>
<reference evidence="2" key="1">
    <citation type="journal article" date="2022" name="bioRxiv">
        <title>Sequencing and chromosome-scale assembly of the giantPleurodeles waltlgenome.</title>
        <authorList>
            <person name="Brown T."/>
            <person name="Elewa A."/>
            <person name="Iarovenko S."/>
            <person name="Subramanian E."/>
            <person name="Araus A.J."/>
            <person name="Petzold A."/>
            <person name="Susuki M."/>
            <person name="Suzuki K.-i.T."/>
            <person name="Hayashi T."/>
            <person name="Toyoda A."/>
            <person name="Oliveira C."/>
            <person name="Osipova E."/>
            <person name="Leigh N.D."/>
            <person name="Simon A."/>
            <person name="Yun M.H."/>
        </authorList>
    </citation>
    <scope>NUCLEOTIDE SEQUENCE</scope>
    <source>
        <strain evidence="2">20211129_DDA</strain>
        <tissue evidence="2">Liver</tissue>
    </source>
</reference>
<dbReference type="AlphaFoldDB" id="A0AAV7NSV0"/>